<feature type="non-terminal residue" evidence="1">
    <location>
        <position position="54"/>
    </location>
</feature>
<accession>A0A392W3Y5</accession>
<comment type="caution">
    <text evidence="1">The sequence shown here is derived from an EMBL/GenBank/DDBJ whole genome shotgun (WGS) entry which is preliminary data.</text>
</comment>
<dbReference type="Proteomes" id="UP000265520">
    <property type="component" value="Unassembled WGS sequence"/>
</dbReference>
<organism evidence="1 2">
    <name type="scientific">Trifolium medium</name>
    <dbReference type="NCBI Taxonomy" id="97028"/>
    <lineage>
        <taxon>Eukaryota</taxon>
        <taxon>Viridiplantae</taxon>
        <taxon>Streptophyta</taxon>
        <taxon>Embryophyta</taxon>
        <taxon>Tracheophyta</taxon>
        <taxon>Spermatophyta</taxon>
        <taxon>Magnoliopsida</taxon>
        <taxon>eudicotyledons</taxon>
        <taxon>Gunneridae</taxon>
        <taxon>Pentapetalae</taxon>
        <taxon>rosids</taxon>
        <taxon>fabids</taxon>
        <taxon>Fabales</taxon>
        <taxon>Fabaceae</taxon>
        <taxon>Papilionoideae</taxon>
        <taxon>50 kb inversion clade</taxon>
        <taxon>NPAAA clade</taxon>
        <taxon>Hologalegina</taxon>
        <taxon>IRL clade</taxon>
        <taxon>Trifolieae</taxon>
        <taxon>Trifolium</taxon>
    </lineage>
</organism>
<reference evidence="1 2" key="1">
    <citation type="journal article" date="2018" name="Front. Plant Sci.">
        <title>Red Clover (Trifolium pratense) and Zigzag Clover (T. medium) - A Picture of Genomic Similarities and Differences.</title>
        <authorList>
            <person name="Dluhosova J."/>
            <person name="Istvanek J."/>
            <person name="Nedelnik J."/>
            <person name="Repkova J."/>
        </authorList>
    </citation>
    <scope>NUCLEOTIDE SEQUENCE [LARGE SCALE GENOMIC DNA]</scope>
    <source>
        <strain evidence="2">cv. 10/8</strain>
        <tissue evidence="1">Leaf</tissue>
    </source>
</reference>
<dbReference type="EMBL" id="LXQA011373482">
    <property type="protein sequence ID" value="MCI95017.1"/>
    <property type="molecule type" value="Genomic_DNA"/>
</dbReference>
<keyword evidence="2" id="KW-1185">Reference proteome</keyword>
<sequence length="54" mass="5670">MPSPPVSKCHIPDIPPVTQTPTPCAASIPVSSPPVVPPPRCQPILLDPLNTHPM</sequence>
<dbReference type="AlphaFoldDB" id="A0A392W3Y5"/>
<proteinExistence type="predicted"/>
<name>A0A392W3Y5_9FABA</name>
<protein>
    <submittedName>
        <fullName evidence="1">Uncharacterized protein</fullName>
    </submittedName>
</protein>
<evidence type="ECO:0000313" key="1">
    <source>
        <dbReference type="EMBL" id="MCI95017.1"/>
    </source>
</evidence>
<evidence type="ECO:0000313" key="2">
    <source>
        <dbReference type="Proteomes" id="UP000265520"/>
    </source>
</evidence>